<accession>A0A9N9EGW5</accession>
<dbReference type="Proteomes" id="UP000789342">
    <property type="component" value="Unassembled WGS sequence"/>
</dbReference>
<dbReference type="AlphaFoldDB" id="A0A9N9EGW5"/>
<evidence type="ECO:0000313" key="1">
    <source>
        <dbReference type="EMBL" id="CAG8677894.1"/>
    </source>
</evidence>
<sequence>MSQITSIYYNVFHFELQGLMRNGLFGGIRSVMVKIVKNSHNCGNDNCSAFMSFYIDPPIYMRTYPLYAQIDISMFRITLYYFTEKLFNPMEHILVVNYVSKFLI</sequence>
<dbReference type="EMBL" id="CAJVPV010013450">
    <property type="protein sequence ID" value="CAG8677894.1"/>
    <property type="molecule type" value="Genomic_DNA"/>
</dbReference>
<organism evidence="1 2">
    <name type="scientific">Acaulospora morrowiae</name>
    <dbReference type="NCBI Taxonomy" id="94023"/>
    <lineage>
        <taxon>Eukaryota</taxon>
        <taxon>Fungi</taxon>
        <taxon>Fungi incertae sedis</taxon>
        <taxon>Mucoromycota</taxon>
        <taxon>Glomeromycotina</taxon>
        <taxon>Glomeromycetes</taxon>
        <taxon>Diversisporales</taxon>
        <taxon>Acaulosporaceae</taxon>
        <taxon>Acaulospora</taxon>
    </lineage>
</organism>
<gene>
    <name evidence="1" type="ORF">AMORRO_LOCUS11116</name>
</gene>
<comment type="caution">
    <text evidence="1">The sequence shown here is derived from an EMBL/GenBank/DDBJ whole genome shotgun (WGS) entry which is preliminary data.</text>
</comment>
<evidence type="ECO:0000313" key="2">
    <source>
        <dbReference type="Proteomes" id="UP000789342"/>
    </source>
</evidence>
<keyword evidence="2" id="KW-1185">Reference proteome</keyword>
<protein>
    <submittedName>
        <fullName evidence="1">13260_t:CDS:1</fullName>
    </submittedName>
</protein>
<name>A0A9N9EGW5_9GLOM</name>
<reference evidence="1" key="1">
    <citation type="submission" date="2021-06" db="EMBL/GenBank/DDBJ databases">
        <authorList>
            <person name="Kallberg Y."/>
            <person name="Tangrot J."/>
            <person name="Rosling A."/>
        </authorList>
    </citation>
    <scope>NUCLEOTIDE SEQUENCE</scope>
    <source>
        <strain evidence="1">CL551</strain>
    </source>
</reference>
<proteinExistence type="predicted"/>